<reference evidence="2 4" key="3">
    <citation type="submission" date="2019-07" db="EMBL/GenBank/DDBJ databases">
        <title>Criibacterium bergeronii gen. nov., sp. nov. isolated from human clinical samples.</title>
        <authorList>
            <person name="Maheux A.F."/>
            <person name="Boudreau D.K."/>
            <person name="Berube E."/>
            <person name="Brodeur S."/>
            <person name="Bernard K.A."/>
            <person name="Abed J.Y."/>
            <person name="Ducrey E."/>
            <person name="Guay E.F."/>
            <person name="Raymond F."/>
            <person name="Corbeil J."/>
            <person name="Domingo M.-C."/>
            <person name="Roy P.H."/>
            <person name="Boissinot M."/>
            <person name="Tocheva E.I."/>
            <person name="Omar R.F."/>
        </authorList>
    </citation>
    <scope>NUCLEOTIDE SEQUENCE [LARGE SCALE GENOMIC DNA]</scope>
    <source>
        <strain evidence="2 4">CCRI-24246</strain>
    </source>
</reference>
<reference evidence="1 3" key="1">
    <citation type="journal article" date="2016" name="Genome Announc.">
        <title>Draft Genome Sequence of Criibacterium bergeronii gen. nov., sp. nov., Strain CCRI-22567T, Isolated from a Vaginal Sample from a Woman with Bacterial Vaginosis.</title>
        <authorList>
            <person name="Maheux A.F."/>
            <person name="Berube E."/>
            <person name="Boudreau D.K."/>
            <person name="Raymond F."/>
            <person name="Corbeil J."/>
            <person name="Roy P.H."/>
            <person name="Boissinot M."/>
            <person name="Omar R.F."/>
        </authorList>
    </citation>
    <scope>NUCLEOTIDE SEQUENCE [LARGE SCALE GENOMIC DNA]</scope>
    <source>
        <strain evidence="1 3">CCRI-22567</strain>
    </source>
</reference>
<dbReference type="PROSITE" id="PS51257">
    <property type="entry name" value="PROKAR_LIPOPROTEIN"/>
    <property type="match status" value="1"/>
</dbReference>
<protein>
    <recommendedName>
        <fullName evidence="5">Lipocalin-like domain-containing protein</fullName>
    </recommendedName>
</protein>
<evidence type="ECO:0000313" key="2">
    <source>
        <dbReference type="EMBL" id="TRW24193.1"/>
    </source>
</evidence>
<evidence type="ECO:0000313" key="4">
    <source>
        <dbReference type="Proteomes" id="UP000319424"/>
    </source>
</evidence>
<evidence type="ECO:0000313" key="1">
    <source>
        <dbReference type="EMBL" id="RDY21566.1"/>
    </source>
</evidence>
<evidence type="ECO:0008006" key="5">
    <source>
        <dbReference type="Google" id="ProtNLM"/>
    </source>
</evidence>
<dbReference type="EMBL" id="MBEW02000006">
    <property type="protein sequence ID" value="RDY21566.1"/>
    <property type="molecule type" value="Genomic_DNA"/>
</dbReference>
<dbReference type="AlphaFoldDB" id="A0A371IMA8"/>
<accession>A0A371IMA8</accession>
<keyword evidence="3" id="KW-1185">Reference proteome</keyword>
<dbReference type="Proteomes" id="UP000093352">
    <property type="component" value="Unassembled WGS sequence"/>
</dbReference>
<dbReference type="Proteomes" id="UP000319424">
    <property type="component" value="Unassembled WGS sequence"/>
</dbReference>
<proteinExistence type="predicted"/>
<name>A0A371IMA8_9FIRM</name>
<reference evidence="1" key="2">
    <citation type="submission" date="2018-07" db="EMBL/GenBank/DDBJ databases">
        <authorList>
            <person name="Quirk P.G."/>
            <person name="Krulwich T.A."/>
        </authorList>
    </citation>
    <scope>NUCLEOTIDE SEQUENCE</scope>
    <source>
        <strain evidence="1">CCRI-22567</strain>
    </source>
</reference>
<evidence type="ECO:0000313" key="3">
    <source>
        <dbReference type="Proteomes" id="UP000093352"/>
    </source>
</evidence>
<dbReference type="EMBL" id="VJXW01000014">
    <property type="protein sequence ID" value="TRW24193.1"/>
    <property type="molecule type" value="Genomic_DNA"/>
</dbReference>
<dbReference type="RefSeq" id="WP_068912318.1">
    <property type="nucleotide sequence ID" value="NZ_MBEW02000006.1"/>
</dbReference>
<gene>
    <name evidence="1" type="ORF">BBG48_004235</name>
    <name evidence="2" type="ORF">FL857_08910</name>
</gene>
<organism evidence="1 3">
    <name type="scientific">Criibacterium bergeronii</name>
    <dbReference type="NCBI Taxonomy" id="1871336"/>
    <lineage>
        <taxon>Bacteria</taxon>
        <taxon>Bacillati</taxon>
        <taxon>Bacillota</taxon>
        <taxon>Clostridia</taxon>
        <taxon>Peptostreptococcales</taxon>
        <taxon>Filifactoraceae</taxon>
        <taxon>Criibacterium</taxon>
    </lineage>
</organism>
<sequence length="128" mass="13957">MLKTNNIKKITAMLTVFFLVFSITACGGKKVAPEVGKYKAISVEEGGTKIEGETLESLGMDVTLELKEDGTGTMNFGGEEGPVEWKDGKIIDKSSGETTEIKYILKDNTITLSEDTMSIVLEKQKESK</sequence>
<comment type="caution">
    <text evidence="1">The sequence shown here is derived from an EMBL/GenBank/DDBJ whole genome shotgun (WGS) entry which is preliminary data.</text>
</comment>